<feature type="compositionally biased region" description="Low complexity" evidence="1">
    <location>
        <begin position="349"/>
        <end position="384"/>
    </location>
</feature>
<keyword evidence="2" id="KW-1133">Transmembrane helix</keyword>
<dbReference type="KEGG" id="egt:105960677"/>
<evidence type="ECO:0000256" key="1">
    <source>
        <dbReference type="SAM" id="MobiDB-lite"/>
    </source>
</evidence>
<dbReference type="OMA" id="CGYFNPS"/>
<dbReference type="InterPro" id="IPR040115">
    <property type="entry name" value="Lnp"/>
</dbReference>
<dbReference type="PANTHER" id="PTHR22166">
    <property type="entry name" value="ENDOPLASMIC RETICULUM JUNCTION FORMATION PROTEIN LUNAPARK"/>
    <property type="match status" value="1"/>
</dbReference>
<keyword evidence="2" id="KW-0812">Transmembrane</keyword>
<dbReference type="GO" id="GO:0071782">
    <property type="term" value="C:endoplasmic reticulum tubular network"/>
    <property type="evidence" value="ECO:0000318"/>
    <property type="project" value="GO_Central"/>
</dbReference>
<feature type="compositionally biased region" description="Polar residues" evidence="1">
    <location>
        <begin position="205"/>
        <end position="227"/>
    </location>
</feature>
<feature type="region of interest" description="Disordered" evidence="1">
    <location>
        <begin position="341"/>
        <end position="409"/>
    </location>
</feature>
<dbReference type="AlphaFoldDB" id="A0A022R441"/>
<dbReference type="Proteomes" id="UP000030748">
    <property type="component" value="Unassembled WGS sequence"/>
</dbReference>
<dbReference type="Pfam" id="PF10058">
    <property type="entry name" value="Zn_ribbon_10"/>
    <property type="match status" value="1"/>
</dbReference>
<feature type="transmembrane region" description="Helical" evidence="2">
    <location>
        <begin position="107"/>
        <end position="128"/>
    </location>
</feature>
<reference evidence="4 5" key="1">
    <citation type="journal article" date="2013" name="Proc. Natl. Acad. Sci. U.S.A.">
        <title>Fine-scale variation in meiotic recombination in Mimulus inferred from population shotgun sequencing.</title>
        <authorList>
            <person name="Hellsten U."/>
            <person name="Wright K.M."/>
            <person name="Jenkins J."/>
            <person name="Shu S."/>
            <person name="Yuan Y."/>
            <person name="Wessler S.R."/>
            <person name="Schmutz J."/>
            <person name="Willis J.H."/>
            <person name="Rokhsar D.S."/>
        </authorList>
    </citation>
    <scope>NUCLEOTIDE SEQUENCE [LARGE SCALE GENOMIC DNA]</scope>
    <source>
        <strain evidence="5">cv. DUN x IM62</strain>
    </source>
</reference>
<feature type="region of interest" description="Disordered" evidence="1">
    <location>
        <begin position="1"/>
        <end position="28"/>
    </location>
</feature>
<protein>
    <recommendedName>
        <fullName evidence="3">Lunapark zinc ribbon domain-containing protein</fullName>
    </recommendedName>
</protein>
<dbReference type="eggNOG" id="KOG2846">
    <property type="taxonomic scope" value="Eukaryota"/>
</dbReference>
<proteinExistence type="predicted"/>
<dbReference type="EMBL" id="KI630643">
    <property type="protein sequence ID" value="EYU34971.1"/>
    <property type="molecule type" value="Genomic_DNA"/>
</dbReference>
<organism evidence="4 5">
    <name type="scientific">Erythranthe guttata</name>
    <name type="common">Yellow monkey flower</name>
    <name type="synonym">Mimulus guttatus</name>
    <dbReference type="NCBI Taxonomy" id="4155"/>
    <lineage>
        <taxon>Eukaryota</taxon>
        <taxon>Viridiplantae</taxon>
        <taxon>Streptophyta</taxon>
        <taxon>Embryophyta</taxon>
        <taxon>Tracheophyta</taxon>
        <taxon>Spermatophyta</taxon>
        <taxon>Magnoliopsida</taxon>
        <taxon>eudicotyledons</taxon>
        <taxon>Gunneridae</taxon>
        <taxon>Pentapetalae</taxon>
        <taxon>asterids</taxon>
        <taxon>lamiids</taxon>
        <taxon>Lamiales</taxon>
        <taxon>Phrymaceae</taxon>
        <taxon>Erythranthe</taxon>
    </lineage>
</organism>
<dbReference type="STRING" id="4155.A0A022R441"/>
<dbReference type="PhylomeDB" id="A0A022R441"/>
<keyword evidence="2" id="KW-0472">Membrane</keyword>
<feature type="region of interest" description="Disordered" evidence="1">
    <location>
        <begin position="202"/>
        <end position="252"/>
    </location>
</feature>
<sequence>MAGESKNDAVESVTSKDPEIKKTQKKKKGVLSRLWSALFRVKGDDFEKRLQYISKEEDTIRSRMKRRSNSFRRMTRNLIIFSVLSEIIAVGYAIMTTRSVELNWKMRALRVLPMFLLPVFSVVTFSALRSYTRIRDRMDEKTLKRLEAEALEKMDELKEKSNYYHTQQLIQKYDRDPAAKAAAATFLAHKLGSDSGLRIHLSDEGNLNNAPTTGKSSDVQLATTSSGLRHRTHSNSKTSSIDSGSPRNRHEDLMTGRAGLDEIADMSQQRQLIVEHHPQTSSSSNDGGWIARLAALLVGEDPTQSYALICGNCYMHNGLARKEDYPYITYYCPHCHALNKPKQSDDRASASASDSPTTTSLPAVMPAVLPAVEEVDAADVVPSAGSSTEEEKVSPSGSSVAADEEISEM</sequence>
<dbReference type="GO" id="GO:0071786">
    <property type="term" value="P:endoplasmic reticulum tubular network organization"/>
    <property type="evidence" value="ECO:0000318"/>
    <property type="project" value="GO_Central"/>
</dbReference>
<evidence type="ECO:0000313" key="4">
    <source>
        <dbReference type="EMBL" id="EYU34971.1"/>
    </source>
</evidence>
<accession>A0A022R441</accession>
<keyword evidence="5" id="KW-1185">Reference proteome</keyword>
<dbReference type="PANTHER" id="PTHR22166:SF12">
    <property type="entry name" value="ENDOPLASMIC RETICULUM JUNCTION FORMATION PROTEIN LUNAPARK"/>
    <property type="match status" value="1"/>
</dbReference>
<evidence type="ECO:0000313" key="5">
    <source>
        <dbReference type="Proteomes" id="UP000030748"/>
    </source>
</evidence>
<feature type="domain" description="Lunapark zinc ribbon" evidence="3">
    <location>
        <begin position="289"/>
        <end position="339"/>
    </location>
</feature>
<evidence type="ECO:0000256" key="2">
    <source>
        <dbReference type="SAM" id="Phobius"/>
    </source>
</evidence>
<feature type="transmembrane region" description="Helical" evidence="2">
    <location>
        <begin position="74"/>
        <end position="95"/>
    </location>
</feature>
<feature type="compositionally biased region" description="Basic and acidic residues" evidence="1">
    <location>
        <begin position="1"/>
        <end position="22"/>
    </location>
</feature>
<name>A0A022R441_ERYGU</name>
<evidence type="ECO:0000259" key="3">
    <source>
        <dbReference type="Pfam" id="PF10058"/>
    </source>
</evidence>
<dbReference type="InterPro" id="IPR019273">
    <property type="entry name" value="Lunapark_Znf"/>
</dbReference>
<dbReference type="OrthoDB" id="1725934at2759"/>
<feature type="compositionally biased region" description="Polar residues" evidence="1">
    <location>
        <begin position="235"/>
        <end position="246"/>
    </location>
</feature>
<gene>
    <name evidence="4" type="ORF">MIMGU_mgv1a007382mg</name>
</gene>